<organism evidence="8 9">
    <name type="scientific">Cudoniella acicularis</name>
    <dbReference type="NCBI Taxonomy" id="354080"/>
    <lineage>
        <taxon>Eukaryota</taxon>
        <taxon>Fungi</taxon>
        <taxon>Dikarya</taxon>
        <taxon>Ascomycota</taxon>
        <taxon>Pezizomycotina</taxon>
        <taxon>Leotiomycetes</taxon>
        <taxon>Helotiales</taxon>
        <taxon>Tricladiaceae</taxon>
        <taxon>Cudoniella</taxon>
    </lineage>
</organism>
<keyword evidence="5 7" id="KW-0503">Monooxygenase</keyword>
<evidence type="ECO:0000313" key="8">
    <source>
        <dbReference type="EMBL" id="KAF4636129.1"/>
    </source>
</evidence>
<dbReference type="AlphaFoldDB" id="A0A8H4RW69"/>
<dbReference type="PANTHER" id="PTHR24303:SF31">
    <property type="entry name" value="CYTOCHROME P450 307A1-RELATED"/>
    <property type="match status" value="1"/>
</dbReference>
<dbReference type="Pfam" id="PF00067">
    <property type="entry name" value="p450"/>
    <property type="match status" value="1"/>
</dbReference>
<comment type="similarity">
    <text evidence="7">Belongs to the cytochrome P450 family.</text>
</comment>
<keyword evidence="4 6" id="KW-0408">Iron</keyword>
<dbReference type="InterPro" id="IPR001128">
    <property type="entry name" value="Cyt_P450"/>
</dbReference>
<dbReference type="GO" id="GO:0004497">
    <property type="term" value="F:monooxygenase activity"/>
    <property type="evidence" value="ECO:0007669"/>
    <property type="project" value="UniProtKB-KW"/>
</dbReference>
<evidence type="ECO:0000256" key="7">
    <source>
        <dbReference type="RuleBase" id="RU000461"/>
    </source>
</evidence>
<evidence type="ECO:0000256" key="5">
    <source>
        <dbReference type="ARBA" id="ARBA00023033"/>
    </source>
</evidence>
<feature type="binding site" description="axial binding residue" evidence="6">
    <location>
        <position position="358"/>
    </location>
    <ligand>
        <name>heme</name>
        <dbReference type="ChEBI" id="CHEBI:30413"/>
    </ligand>
    <ligandPart>
        <name>Fe</name>
        <dbReference type="ChEBI" id="CHEBI:18248"/>
    </ligandPart>
</feature>
<keyword evidence="6 7" id="KW-0349">Heme</keyword>
<dbReference type="GO" id="GO:0005506">
    <property type="term" value="F:iron ion binding"/>
    <property type="evidence" value="ECO:0007669"/>
    <property type="project" value="InterPro"/>
</dbReference>
<dbReference type="Proteomes" id="UP000566819">
    <property type="component" value="Unassembled WGS sequence"/>
</dbReference>
<gene>
    <name evidence="8" type="ORF">G7Y89_g1953</name>
</gene>
<dbReference type="Gene3D" id="1.10.630.10">
    <property type="entry name" value="Cytochrome P450"/>
    <property type="match status" value="1"/>
</dbReference>
<reference evidence="8 9" key="1">
    <citation type="submission" date="2020-03" db="EMBL/GenBank/DDBJ databases">
        <title>Draft Genome Sequence of Cudoniella acicularis.</title>
        <authorList>
            <person name="Buettner E."/>
            <person name="Kellner H."/>
        </authorList>
    </citation>
    <scope>NUCLEOTIDE SEQUENCE [LARGE SCALE GENOMIC DNA]</scope>
    <source>
        <strain evidence="8 9">DSM 108380</strain>
    </source>
</reference>
<dbReference type="GO" id="GO:0020037">
    <property type="term" value="F:heme binding"/>
    <property type="evidence" value="ECO:0007669"/>
    <property type="project" value="InterPro"/>
</dbReference>
<dbReference type="InterPro" id="IPR002401">
    <property type="entry name" value="Cyt_P450_E_grp-I"/>
</dbReference>
<dbReference type="PANTHER" id="PTHR24303">
    <property type="entry name" value="HEME-BINDING MONOOXYGENASE FAMILY"/>
    <property type="match status" value="1"/>
</dbReference>
<dbReference type="OrthoDB" id="2789670at2759"/>
<evidence type="ECO:0000313" key="9">
    <source>
        <dbReference type="Proteomes" id="UP000566819"/>
    </source>
</evidence>
<dbReference type="GO" id="GO:0016705">
    <property type="term" value="F:oxidoreductase activity, acting on paired donors, with incorporation or reduction of molecular oxygen"/>
    <property type="evidence" value="ECO:0007669"/>
    <property type="project" value="InterPro"/>
</dbReference>
<comment type="caution">
    <text evidence="8">The sequence shown here is derived from an EMBL/GenBank/DDBJ whole genome shotgun (WGS) entry which is preliminary data.</text>
</comment>
<evidence type="ECO:0000256" key="1">
    <source>
        <dbReference type="ARBA" id="ARBA00001971"/>
    </source>
</evidence>
<proteinExistence type="inferred from homology"/>
<protein>
    <recommendedName>
        <fullName evidence="10">Cytochrome P450</fullName>
    </recommendedName>
</protein>
<evidence type="ECO:0000256" key="6">
    <source>
        <dbReference type="PIRSR" id="PIRSR602401-1"/>
    </source>
</evidence>
<dbReference type="PRINTS" id="PR00463">
    <property type="entry name" value="EP450I"/>
</dbReference>
<dbReference type="CDD" id="cd20615">
    <property type="entry name" value="CYP_GliC-like"/>
    <property type="match status" value="1"/>
</dbReference>
<evidence type="ECO:0008006" key="10">
    <source>
        <dbReference type="Google" id="ProtNLM"/>
    </source>
</evidence>
<name>A0A8H4RW69_9HELO</name>
<accession>A0A8H4RW69</accession>
<evidence type="ECO:0000256" key="2">
    <source>
        <dbReference type="ARBA" id="ARBA00022723"/>
    </source>
</evidence>
<keyword evidence="9" id="KW-1185">Reference proteome</keyword>
<dbReference type="PRINTS" id="PR00385">
    <property type="entry name" value="P450"/>
</dbReference>
<keyword evidence="3 7" id="KW-0560">Oxidoreductase</keyword>
<dbReference type="InterPro" id="IPR036396">
    <property type="entry name" value="Cyt_P450_sf"/>
</dbReference>
<evidence type="ECO:0000256" key="3">
    <source>
        <dbReference type="ARBA" id="ARBA00023002"/>
    </source>
</evidence>
<dbReference type="SUPFAM" id="SSF48264">
    <property type="entry name" value="Cytochrome P450"/>
    <property type="match status" value="1"/>
</dbReference>
<dbReference type="PROSITE" id="PS00086">
    <property type="entry name" value="CYTOCHROME_P450"/>
    <property type="match status" value="1"/>
</dbReference>
<sequence>MTSEIVLTTPEHIKSVFRDSDKHFKAVDNNSGFFMHEILGQCVGLISGAKWKAVKTAVEIPFIHQNIRNHVSSVQRHTKEYFKVLEGKGNLSKRKLDPVADIKMLPFWIIVDIIYGGLSPGMEAQLCKLAPQREELFKFVIHGGLTRFWFSRLLPLKANKELKAFKHDWKAFNDSAYRHALELGIKTPFVSMHHAIERGEISEDQLLQTLDEMIFANLDVTMGGISWNLVFLAANPHIQDQLRDEIGEQRSLAAIDVEKFNNYLVSSSSLLAACVLESARLKPLAAFSVPQAAPTDRIIDGYRIPALTNFLVDTCALNITNPFWGPDSTIYRPGRFLERKGPELRYNYWRFGFGPRQCMGKYVADLIIHSILVHTLENYTLRTEATAEDWKWVMDTWINNPDIILHCEARKKSMKSFKNLTIVYYSPIIAANIYVRLSALCCKESFGGYIGRILHGMYESSWPVIYATAESAQVLSEWAQAQDRGGSLLMR</sequence>
<comment type="cofactor">
    <cofactor evidence="1 6">
        <name>heme</name>
        <dbReference type="ChEBI" id="CHEBI:30413"/>
    </cofactor>
</comment>
<evidence type="ECO:0000256" key="4">
    <source>
        <dbReference type="ARBA" id="ARBA00023004"/>
    </source>
</evidence>
<keyword evidence="2 6" id="KW-0479">Metal-binding</keyword>
<dbReference type="InterPro" id="IPR017972">
    <property type="entry name" value="Cyt_P450_CS"/>
</dbReference>
<dbReference type="EMBL" id="JAAMPI010000081">
    <property type="protein sequence ID" value="KAF4636129.1"/>
    <property type="molecule type" value="Genomic_DNA"/>
</dbReference>